<dbReference type="EC" id="4.2.3.4" evidence="10"/>
<feature type="domain" description="3-dehydroquinate synthase N-terminal" evidence="11">
    <location>
        <begin position="51"/>
        <end position="168"/>
    </location>
</feature>
<evidence type="ECO:0000256" key="8">
    <source>
        <dbReference type="ARBA" id="ARBA00023239"/>
    </source>
</evidence>
<dbReference type="PANTHER" id="PTHR43622">
    <property type="entry name" value="3-DEHYDROQUINATE SYNTHASE"/>
    <property type="match status" value="1"/>
</dbReference>
<gene>
    <name evidence="13" type="primary">aroB</name>
    <name evidence="13" type="ordered locus">CHU_0718</name>
</gene>
<dbReference type="NCBIfam" id="TIGR01357">
    <property type="entry name" value="aroB"/>
    <property type="match status" value="1"/>
</dbReference>
<protein>
    <recommendedName>
        <fullName evidence="10">3-dehydroquinate synthase</fullName>
        <ecNumber evidence="10">4.2.3.4</ecNumber>
    </recommendedName>
</protein>
<comment type="cofactor">
    <cofactor evidence="1">
        <name>NAD(+)</name>
        <dbReference type="ChEBI" id="CHEBI:57540"/>
    </cofactor>
</comment>
<dbReference type="SUPFAM" id="SSF56796">
    <property type="entry name" value="Dehydroquinate synthase-like"/>
    <property type="match status" value="1"/>
</dbReference>
<keyword evidence="6" id="KW-0862">Zinc</keyword>
<sequence>MASEILFTQQTKQTLQPFLGKYSTVCVLVDENTKKHCLPLIADLFSTENIIEIKSGEKEKTLETCSVIWSQMTELALDRKALLVNLGGGVIGDMGGFCASTYKRGIDFIQIPTTLLSQVDASVGGKLGIDFTDAHENVFKNHIGVFNVPVAVIIDPTFLQTLDAKELRSGYAEVIKHCLIADKAKWNEIKTVTDLTKLDWMALAKHSVTIKEKITIEDPLEKGLRKILNFGHTVGHAIESHFLFIPHKRLLHGEAIAAGMVCESWLSVQKGFITEAEHKEIEAYILSIYGHTHILFTEIDLIVPLTLQDKKNEHGAVQFSLLEKVGTANYNISLTKEEITASLHYYASL</sequence>
<comment type="cofactor">
    <cofactor evidence="2">
        <name>Co(2+)</name>
        <dbReference type="ChEBI" id="CHEBI:48828"/>
    </cofactor>
</comment>
<evidence type="ECO:0000256" key="2">
    <source>
        <dbReference type="ARBA" id="ARBA00001941"/>
    </source>
</evidence>
<evidence type="ECO:0000313" key="13">
    <source>
        <dbReference type="EMBL" id="ABG58005.1"/>
    </source>
</evidence>
<dbReference type="EMBL" id="CP000383">
    <property type="protein sequence ID" value="ABG58005.1"/>
    <property type="molecule type" value="Genomic_DNA"/>
</dbReference>
<dbReference type="RefSeq" id="WP_011584121.1">
    <property type="nucleotide sequence ID" value="NC_008255.1"/>
</dbReference>
<dbReference type="PANTHER" id="PTHR43622:SF1">
    <property type="entry name" value="3-DEHYDROQUINATE SYNTHASE"/>
    <property type="match status" value="1"/>
</dbReference>
<dbReference type="InterPro" id="IPR056179">
    <property type="entry name" value="DHQS_C"/>
</dbReference>
<evidence type="ECO:0000256" key="9">
    <source>
        <dbReference type="ARBA" id="ARBA00023285"/>
    </source>
</evidence>
<evidence type="ECO:0000256" key="6">
    <source>
        <dbReference type="ARBA" id="ARBA00022833"/>
    </source>
</evidence>
<evidence type="ECO:0000256" key="3">
    <source>
        <dbReference type="ARBA" id="ARBA00003485"/>
    </source>
</evidence>
<keyword evidence="7" id="KW-0520">NAD</keyword>
<name>A0A6N4SNW9_CYTH3</name>
<dbReference type="AlphaFoldDB" id="A0A6N4SNW9"/>
<evidence type="ECO:0000313" key="14">
    <source>
        <dbReference type="Proteomes" id="UP000001822"/>
    </source>
</evidence>
<dbReference type="InterPro" id="IPR030963">
    <property type="entry name" value="DHQ_synth_fam"/>
</dbReference>
<dbReference type="GO" id="GO:0046872">
    <property type="term" value="F:metal ion binding"/>
    <property type="evidence" value="ECO:0007669"/>
    <property type="project" value="UniProtKB-KW"/>
</dbReference>
<dbReference type="OrthoDB" id="9806583at2"/>
<accession>A0A6N4SNW9</accession>
<dbReference type="GO" id="GO:0005737">
    <property type="term" value="C:cytoplasm"/>
    <property type="evidence" value="ECO:0007669"/>
    <property type="project" value="InterPro"/>
</dbReference>
<evidence type="ECO:0000256" key="5">
    <source>
        <dbReference type="ARBA" id="ARBA00022741"/>
    </source>
</evidence>
<feature type="domain" description="3-dehydroquinate synthase C-terminal" evidence="12">
    <location>
        <begin position="170"/>
        <end position="312"/>
    </location>
</feature>
<dbReference type="Pfam" id="PF01761">
    <property type="entry name" value="DHQ_synthase"/>
    <property type="match status" value="1"/>
</dbReference>
<dbReference type="PIRSF" id="PIRSF001455">
    <property type="entry name" value="DHQ_synth"/>
    <property type="match status" value="1"/>
</dbReference>
<dbReference type="GO" id="GO:0009423">
    <property type="term" value="P:chorismate biosynthetic process"/>
    <property type="evidence" value="ECO:0007669"/>
    <property type="project" value="UniProtKB-UniRule"/>
</dbReference>
<evidence type="ECO:0000256" key="1">
    <source>
        <dbReference type="ARBA" id="ARBA00001911"/>
    </source>
</evidence>
<evidence type="ECO:0000259" key="12">
    <source>
        <dbReference type="Pfam" id="PF24621"/>
    </source>
</evidence>
<dbReference type="CDD" id="cd08195">
    <property type="entry name" value="DHQS"/>
    <property type="match status" value="1"/>
</dbReference>
<dbReference type="GO" id="GO:0000166">
    <property type="term" value="F:nucleotide binding"/>
    <property type="evidence" value="ECO:0007669"/>
    <property type="project" value="UniProtKB-KW"/>
</dbReference>
<dbReference type="Gene3D" id="3.40.50.1970">
    <property type="match status" value="1"/>
</dbReference>
<organism evidence="13 14">
    <name type="scientific">Cytophaga hutchinsonii (strain ATCC 33406 / DSM 1761 / CIP 103989 / NBRC 15051 / NCIMB 9469 / D465)</name>
    <dbReference type="NCBI Taxonomy" id="269798"/>
    <lineage>
        <taxon>Bacteria</taxon>
        <taxon>Pseudomonadati</taxon>
        <taxon>Bacteroidota</taxon>
        <taxon>Cytophagia</taxon>
        <taxon>Cytophagales</taxon>
        <taxon>Cytophagaceae</taxon>
        <taxon>Cytophaga</taxon>
    </lineage>
</organism>
<evidence type="ECO:0000256" key="4">
    <source>
        <dbReference type="ARBA" id="ARBA00022723"/>
    </source>
</evidence>
<dbReference type="Proteomes" id="UP000001822">
    <property type="component" value="Chromosome"/>
</dbReference>
<keyword evidence="8 13" id="KW-0456">Lyase</keyword>
<evidence type="ECO:0000256" key="7">
    <source>
        <dbReference type="ARBA" id="ARBA00023027"/>
    </source>
</evidence>
<dbReference type="InterPro" id="IPR016037">
    <property type="entry name" value="DHQ_synth_AroB"/>
</dbReference>
<comment type="function">
    <text evidence="3">Catalyzes the conversion of 3-deoxy-D-arabino-heptulosonate 7-phosphate (DAHP) to dehydroquinate (DHQ).</text>
</comment>
<keyword evidence="9" id="KW-0170">Cobalt</keyword>
<dbReference type="KEGG" id="chu:CHU_0718"/>
<keyword evidence="4" id="KW-0479">Metal-binding</keyword>
<keyword evidence="14" id="KW-1185">Reference proteome</keyword>
<evidence type="ECO:0000259" key="11">
    <source>
        <dbReference type="Pfam" id="PF01761"/>
    </source>
</evidence>
<dbReference type="Gene3D" id="1.20.1090.10">
    <property type="entry name" value="Dehydroquinate synthase-like - alpha domain"/>
    <property type="match status" value="1"/>
</dbReference>
<keyword evidence="5" id="KW-0547">Nucleotide-binding</keyword>
<dbReference type="Pfam" id="PF24621">
    <property type="entry name" value="DHQS_C"/>
    <property type="match status" value="1"/>
</dbReference>
<dbReference type="GO" id="GO:0003856">
    <property type="term" value="F:3-dehydroquinate synthase activity"/>
    <property type="evidence" value="ECO:0007669"/>
    <property type="project" value="UniProtKB-UniRule"/>
</dbReference>
<reference evidence="13 14" key="1">
    <citation type="journal article" date="2007" name="Appl. Environ. Microbiol.">
        <title>Genome sequence of the cellulolytic gliding bacterium Cytophaga hutchinsonii.</title>
        <authorList>
            <person name="Xie G."/>
            <person name="Bruce D.C."/>
            <person name="Challacombe J.F."/>
            <person name="Chertkov O."/>
            <person name="Detter J.C."/>
            <person name="Gilna P."/>
            <person name="Han C.S."/>
            <person name="Lucas S."/>
            <person name="Misra M."/>
            <person name="Myers G.L."/>
            <person name="Richardson P."/>
            <person name="Tapia R."/>
            <person name="Thayer N."/>
            <person name="Thompson L.S."/>
            <person name="Brettin T.S."/>
            <person name="Henrissat B."/>
            <person name="Wilson D.B."/>
            <person name="McBride M.J."/>
        </authorList>
    </citation>
    <scope>NUCLEOTIDE SEQUENCE [LARGE SCALE GENOMIC DNA]</scope>
    <source>
        <strain evidence="14">ATCC 33406 / DSM 1761 / CIP 103989 / NBRC 15051 / NCIMB 9469 / D465</strain>
    </source>
</reference>
<evidence type="ECO:0000256" key="10">
    <source>
        <dbReference type="NCBIfam" id="TIGR01357"/>
    </source>
</evidence>
<dbReference type="GO" id="GO:0009073">
    <property type="term" value="P:aromatic amino acid family biosynthetic process"/>
    <property type="evidence" value="ECO:0007669"/>
    <property type="project" value="InterPro"/>
</dbReference>
<dbReference type="InterPro" id="IPR050071">
    <property type="entry name" value="Dehydroquinate_synthase"/>
</dbReference>
<proteinExistence type="predicted"/>
<dbReference type="InterPro" id="IPR030960">
    <property type="entry name" value="DHQS/DOIS_N"/>
</dbReference>